<comment type="caution">
    <text evidence="4">The sequence shown here is derived from an EMBL/GenBank/DDBJ whole genome shotgun (WGS) entry which is preliminary data.</text>
</comment>
<dbReference type="NCBIfam" id="NF005871">
    <property type="entry name" value="PRK07811.1"/>
    <property type="match status" value="1"/>
</dbReference>
<dbReference type="InterPro" id="IPR015422">
    <property type="entry name" value="PyrdxlP-dep_Trfase_small"/>
</dbReference>
<protein>
    <submittedName>
        <fullName evidence="4">Cystathionine gamma-lyase</fullName>
        <ecNumber evidence="4">4.4.1.1</ecNumber>
    </submittedName>
</protein>
<keyword evidence="4" id="KW-0456">Lyase</keyword>
<dbReference type="Gene3D" id="3.40.640.10">
    <property type="entry name" value="Type I PLP-dependent aspartate aminotransferase-like (Major domain)"/>
    <property type="match status" value="1"/>
</dbReference>
<comment type="similarity">
    <text evidence="2">Belongs to the trans-sulfuration enzymes family.</text>
</comment>
<sequence length="389" mass="42586">MNITTKHGFSTKAVHAGEELNFKEGATGDVVVPIHLSTTFARVKTAEATTGYDYTRSLNPTRKALESKLAFLENAKYGLAFSSGLAAESTVLLSLLKPGDHIVAFDDLYGGTKRLFENVFSNYGFEVSYADATNASLVEKAIQSSTKLVWIESPTNPLLKLSDIKAIATITRKHGIILVMDNTFLSPYFQKPLDLGADAVVHSSTKYIGGHSDVLGGAIAVNNDTYYERIQYHQNAVGAVLAPFDSYLTLRGIKTLSLRMERHQENALEIAHYLEKHPKVSRVIYPGLNSHPQHDLAKTQASGFGGVLSFEIKGSMVDAERFLEKLELFALAESLGGVESLIELPALMTHVSVPKEVRERIGITDTLIRVSVGIEDTEDLIADLEQAFQ</sequence>
<name>A0A5J4RV33_9ZZZZ</name>
<dbReference type="InterPro" id="IPR015424">
    <property type="entry name" value="PyrdxlP-dep_Trfase"/>
</dbReference>
<comment type="cofactor">
    <cofactor evidence="1">
        <name>pyridoxal 5'-phosphate</name>
        <dbReference type="ChEBI" id="CHEBI:597326"/>
    </cofactor>
</comment>
<dbReference type="PANTHER" id="PTHR11808:SF15">
    <property type="entry name" value="CYSTATHIONINE GAMMA-LYASE"/>
    <property type="match status" value="1"/>
</dbReference>
<dbReference type="Pfam" id="PF01053">
    <property type="entry name" value="Cys_Met_Meta_PP"/>
    <property type="match status" value="1"/>
</dbReference>
<proteinExistence type="inferred from homology"/>
<dbReference type="PANTHER" id="PTHR11808">
    <property type="entry name" value="TRANS-SULFURATION ENZYME FAMILY MEMBER"/>
    <property type="match status" value="1"/>
</dbReference>
<gene>
    <name evidence="4" type="ORF">EZS27_015101</name>
</gene>
<dbReference type="FunFam" id="3.40.640.10:FF:000009">
    <property type="entry name" value="Cystathionine gamma-synthase homolog"/>
    <property type="match status" value="1"/>
</dbReference>
<dbReference type="SUPFAM" id="SSF53383">
    <property type="entry name" value="PLP-dependent transferases"/>
    <property type="match status" value="1"/>
</dbReference>
<dbReference type="GO" id="GO:0005737">
    <property type="term" value="C:cytoplasm"/>
    <property type="evidence" value="ECO:0007669"/>
    <property type="project" value="TreeGrafter"/>
</dbReference>
<evidence type="ECO:0000256" key="3">
    <source>
        <dbReference type="ARBA" id="ARBA00022898"/>
    </source>
</evidence>
<dbReference type="EC" id="4.4.1.1" evidence="4"/>
<dbReference type="GO" id="GO:0019346">
    <property type="term" value="P:transsulfuration"/>
    <property type="evidence" value="ECO:0007669"/>
    <property type="project" value="InterPro"/>
</dbReference>
<dbReference type="CDD" id="cd00614">
    <property type="entry name" value="CGS_like"/>
    <property type="match status" value="1"/>
</dbReference>
<dbReference type="GO" id="GO:0019343">
    <property type="term" value="P:cysteine biosynthetic process via cystathionine"/>
    <property type="evidence" value="ECO:0007669"/>
    <property type="project" value="TreeGrafter"/>
</dbReference>
<dbReference type="InterPro" id="IPR015421">
    <property type="entry name" value="PyrdxlP-dep_Trfase_major"/>
</dbReference>
<dbReference type="Gene3D" id="3.90.1150.10">
    <property type="entry name" value="Aspartate Aminotransferase, domain 1"/>
    <property type="match status" value="1"/>
</dbReference>
<dbReference type="EMBL" id="SNRY01000763">
    <property type="protein sequence ID" value="KAA6336761.1"/>
    <property type="molecule type" value="Genomic_DNA"/>
</dbReference>
<evidence type="ECO:0000256" key="2">
    <source>
        <dbReference type="ARBA" id="ARBA00009077"/>
    </source>
</evidence>
<dbReference type="AlphaFoldDB" id="A0A5J4RV33"/>
<keyword evidence="3" id="KW-0663">Pyridoxal phosphate</keyword>
<dbReference type="GO" id="GO:0004123">
    <property type="term" value="F:cystathionine gamma-lyase activity"/>
    <property type="evidence" value="ECO:0007669"/>
    <property type="project" value="TreeGrafter"/>
</dbReference>
<accession>A0A5J4RV33</accession>
<organism evidence="4">
    <name type="scientific">termite gut metagenome</name>
    <dbReference type="NCBI Taxonomy" id="433724"/>
    <lineage>
        <taxon>unclassified sequences</taxon>
        <taxon>metagenomes</taxon>
        <taxon>organismal metagenomes</taxon>
    </lineage>
</organism>
<dbReference type="GO" id="GO:0030170">
    <property type="term" value="F:pyridoxal phosphate binding"/>
    <property type="evidence" value="ECO:0007669"/>
    <property type="project" value="InterPro"/>
</dbReference>
<evidence type="ECO:0000313" key="4">
    <source>
        <dbReference type="EMBL" id="KAA6336761.1"/>
    </source>
</evidence>
<dbReference type="PIRSF" id="PIRSF001434">
    <property type="entry name" value="CGS"/>
    <property type="match status" value="1"/>
</dbReference>
<dbReference type="FunFam" id="3.90.1150.10:FF:000008">
    <property type="entry name" value="Cystathionine gamma-synthase"/>
    <property type="match status" value="1"/>
</dbReference>
<evidence type="ECO:0000256" key="1">
    <source>
        <dbReference type="ARBA" id="ARBA00001933"/>
    </source>
</evidence>
<reference evidence="4" key="1">
    <citation type="submission" date="2019-03" db="EMBL/GenBank/DDBJ databases">
        <title>Single cell metagenomics reveals metabolic interactions within the superorganism composed of flagellate Streblomastix strix and complex community of Bacteroidetes bacteria on its surface.</title>
        <authorList>
            <person name="Treitli S.C."/>
            <person name="Kolisko M."/>
            <person name="Husnik F."/>
            <person name="Keeling P."/>
            <person name="Hampl V."/>
        </authorList>
    </citation>
    <scope>NUCLEOTIDE SEQUENCE</scope>
    <source>
        <strain evidence="4">STM</strain>
    </source>
</reference>
<dbReference type="InterPro" id="IPR000277">
    <property type="entry name" value="Cys/Met-Metab_PyrdxlP-dep_enz"/>
</dbReference>